<reference evidence="2 3" key="1">
    <citation type="submission" date="2021-03" db="EMBL/GenBank/DDBJ databases">
        <title>Antimicrobial resistance genes in bacteria isolated from Japanese honey, and their potential for conferring macrolide and lincosamide resistance in the American foulbrood pathogen Paenibacillus larvae.</title>
        <authorList>
            <person name="Okamoto M."/>
            <person name="Kumagai M."/>
            <person name="Kanamori H."/>
            <person name="Takamatsu D."/>
        </authorList>
    </citation>
    <scope>NUCLEOTIDE SEQUENCE [LARGE SCALE GENOMIC DNA]</scope>
    <source>
        <strain evidence="2 3">J41TS12</strain>
    </source>
</reference>
<comment type="caution">
    <text evidence="2">The sequence shown here is derived from an EMBL/GenBank/DDBJ whole genome shotgun (WGS) entry which is preliminary data.</text>
</comment>
<proteinExistence type="predicted"/>
<dbReference type="Proteomes" id="UP000681162">
    <property type="component" value="Unassembled WGS sequence"/>
</dbReference>
<dbReference type="RefSeq" id="WP_212938141.1">
    <property type="nucleotide sequence ID" value="NZ_BORR01000002.1"/>
</dbReference>
<dbReference type="NCBIfam" id="TIGR01764">
    <property type="entry name" value="excise"/>
    <property type="match status" value="1"/>
</dbReference>
<dbReference type="InterPro" id="IPR010093">
    <property type="entry name" value="SinI_DNA-bd"/>
</dbReference>
<dbReference type="Pfam" id="PF12728">
    <property type="entry name" value="HTH_17"/>
    <property type="match status" value="1"/>
</dbReference>
<evidence type="ECO:0000313" key="3">
    <source>
        <dbReference type="Proteomes" id="UP000681162"/>
    </source>
</evidence>
<sequence>MTDLIGYVIRGEEEAKKWYNGHMNSKETANYLGLSRYMVRKLIKENKIPYTRHYRDVAFHQTILDAWMRGDFIPGRVELILDEETIEYEHENALFEHYQRYPELLQLKKEQEKLHLPEANSEYKFDVSKDGVLITLGSSKKVIIQAFMNNEAIDQLIFTVQKFRSDQ</sequence>
<feature type="domain" description="Helix-turn-helix" evidence="1">
    <location>
        <begin position="24"/>
        <end position="69"/>
    </location>
</feature>
<keyword evidence="3" id="KW-1185">Reference proteome</keyword>
<evidence type="ECO:0000313" key="2">
    <source>
        <dbReference type="EMBL" id="GIO35735.1"/>
    </source>
</evidence>
<evidence type="ECO:0000259" key="1">
    <source>
        <dbReference type="Pfam" id="PF12728"/>
    </source>
</evidence>
<dbReference type="InterPro" id="IPR041657">
    <property type="entry name" value="HTH_17"/>
</dbReference>
<organism evidence="2 3">
    <name type="scientific">Paenibacillus antibioticophila</name>
    <dbReference type="NCBI Taxonomy" id="1274374"/>
    <lineage>
        <taxon>Bacteria</taxon>
        <taxon>Bacillati</taxon>
        <taxon>Bacillota</taxon>
        <taxon>Bacilli</taxon>
        <taxon>Bacillales</taxon>
        <taxon>Paenibacillaceae</taxon>
        <taxon>Paenibacillus</taxon>
    </lineage>
</organism>
<dbReference type="GO" id="GO:0003677">
    <property type="term" value="F:DNA binding"/>
    <property type="evidence" value="ECO:0007669"/>
    <property type="project" value="InterPro"/>
</dbReference>
<gene>
    <name evidence="2" type="ORF">J41TS12_05960</name>
</gene>
<name>A0A919XSP8_9BACL</name>
<accession>A0A919XSP8</accession>
<protein>
    <recommendedName>
        <fullName evidence="1">Helix-turn-helix domain-containing protein</fullName>
    </recommendedName>
</protein>
<dbReference type="AlphaFoldDB" id="A0A919XSP8"/>
<dbReference type="EMBL" id="BORR01000002">
    <property type="protein sequence ID" value="GIO35735.1"/>
    <property type="molecule type" value="Genomic_DNA"/>
</dbReference>